<evidence type="ECO:0000313" key="3">
    <source>
        <dbReference type="Proteomes" id="UP000621492"/>
    </source>
</evidence>
<proteinExistence type="predicted"/>
<reference evidence="2" key="2">
    <citation type="submission" date="2020-09" db="EMBL/GenBank/DDBJ databases">
        <authorList>
            <person name="Sun Q."/>
            <person name="Zhou Y."/>
        </authorList>
    </citation>
    <scope>NUCLEOTIDE SEQUENCE</scope>
    <source>
        <strain evidence="2">CGMCC 1.15454</strain>
    </source>
</reference>
<dbReference type="EMBL" id="BMJD01000066">
    <property type="protein sequence ID" value="GGB61569.1"/>
    <property type="molecule type" value="Genomic_DNA"/>
</dbReference>
<dbReference type="PANTHER" id="PTHR43031">
    <property type="entry name" value="FAD-DEPENDENT OXIDOREDUCTASE"/>
    <property type="match status" value="1"/>
</dbReference>
<dbReference type="InterPro" id="IPR001763">
    <property type="entry name" value="Rhodanese-like_dom"/>
</dbReference>
<dbReference type="Pfam" id="PF00581">
    <property type="entry name" value="Rhodanese"/>
    <property type="match status" value="1"/>
</dbReference>
<comment type="caution">
    <text evidence="2">The sequence shown here is derived from an EMBL/GenBank/DDBJ whole genome shotgun (WGS) entry which is preliminary data.</text>
</comment>
<dbReference type="PANTHER" id="PTHR43031:SF17">
    <property type="entry name" value="SULFURTRANSFERASE YTWF-RELATED"/>
    <property type="match status" value="1"/>
</dbReference>
<sequence>MDNINEMTPHELEELMKEDKNIVVIDVREDEEVAQGMIADARHIPLQDIPQSIDTLDKEKHYVMVCRSGRRSLNAAAYLNERGFRVSSMTGGMLNWDGEVIL</sequence>
<dbReference type="SUPFAM" id="SSF52821">
    <property type="entry name" value="Rhodanese/Cell cycle control phosphatase"/>
    <property type="match status" value="1"/>
</dbReference>
<name>A0A9W5X7H3_9BACI</name>
<dbReference type="PROSITE" id="PS50206">
    <property type="entry name" value="RHODANESE_3"/>
    <property type="match status" value="1"/>
</dbReference>
<dbReference type="SMART" id="SM00450">
    <property type="entry name" value="RHOD"/>
    <property type="match status" value="1"/>
</dbReference>
<gene>
    <name evidence="2" type="primary">ytwF</name>
    <name evidence="2" type="ORF">GCM10011409_43500</name>
</gene>
<accession>A0A9W5X7H3</accession>
<evidence type="ECO:0000313" key="2">
    <source>
        <dbReference type="EMBL" id="GGB61569.1"/>
    </source>
</evidence>
<dbReference type="Gene3D" id="3.40.250.10">
    <property type="entry name" value="Rhodanese-like domain"/>
    <property type="match status" value="1"/>
</dbReference>
<protein>
    <recommendedName>
        <fullName evidence="1">Rhodanese domain-containing protein</fullName>
    </recommendedName>
</protein>
<feature type="domain" description="Rhodanese" evidence="1">
    <location>
        <begin position="18"/>
        <end position="102"/>
    </location>
</feature>
<reference evidence="2" key="1">
    <citation type="journal article" date="2014" name="Int. J. Syst. Evol. Microbiol.">
        <title>Complete genome sequence of Corynebacterium casei LMG S-19264T (=DSM 44701T), isolated from a smear-ripened cheese.</title>
        <authorList>
            <consortium name="US DOE Joint Genome Institute (JGI-PGF)"/>
            <person name="Walter F."/>
            <person name="Albersmeier A."/>
            <person name="Kalinowski J."/>
            <person name="Ruckert C."/>
        </authorList>
    </citation>
    <scope>NUCLEOTIDE SEQUENCE</scope>
    <source>
        <strain evidence="2">CGMCC 1.15454</strain>
    </source>
</reference>
<evidence type="ECO:0000259" key="1">
    <source>
        <dbReference type="PROSITE" id="PS50206"/>
    </source>
</evidence>
<organism evidence="2 3">
    <name type="scientific">Lentibacillus populi</name>
    <dbReference type="NCBI Taxonomy" id="1827502"/>
    <lineage>
        <taxon>Bacteria</taxon>
        <taxon>Bacillati</taxon>
        <taxon>Bacillota</taxon>
        <taxon>Bacilli</taxon>
        <taxon>Bacillales</taxon>
        <taxon>Bacillaceae</taxon>
        <taxon>Lentibacillus</taxon>
    </lineage>
</organism>
<dbReference type="Proteomes" id="UP000621492">
    <property type="component" value="Unassembled WGS sequence"/>
</dbReference>
<dbReference type="InterPro" id="IPR036873">
    <property type="entry name" value="Rhodanese-like_dom_sf"/>
</dbReference>
<dbReference type="CDD" id="cd00158">
    <property type="entry name" value="RHOD"/>
    <property type="match status" value="1"/>
</dbReference>
<keyword evidence="3" id="KW-1185">Reference proteome</keyword>
<dbReference type="InterPro" id="IPR050229">
    <property type="entry name" value="GlpE_sulfurtransferase"/>
</dbReference>
<dbReference type="AlphaFoldDB" id="A0A9W5X7H3"/>